<feature type="domain" description="Sm" evidence="2">
    <location>
        <begin position="8"/>
        <end position="68"/>
    </location>
</feature>
<keyword evidence="4" id="KW-1185">Reference proteome</keyword>
<evidence type="ECO:0000313" key="3">
    <source>
        <dbReference type="EMBL" id="KAG9392548.1"/>
    </source>
</evidence>
<dbReference type="SMART" id="SM00651">
    <property type="entry name" value="Sm"/>
    <property type="match status" value="1"/>
</dbReference>
<dbReference type="InterPro" id="IPR010920">
    <property type="entry name" value="LSM_dom_sf"/>
</dbReference>
<organism evidence="3 4">
    <name type="scientific">Carpediemonas membranifera</name>
    <dbReference type="NCBI Taxonomy" id="201153"/>
    <lineage>
        <taxon>Eukaryota</taxon>
        <taxon>Metamonada</taxon>
        <taxon>Carpediemonas-like organisms</taxon>
        <taxon>Carpediemonas</taxon>
    </lineage>
</organism>
<reference evidence="3" key="1">
    <citation type="submission" date="2021-05" db="EMBL/GenBank/DDBJ databases">
        <title>A free-living protist that lacks canonical eukaryotic 1 DNA replication and segregation systems.</title>
        <authorList>
            <person name="Salas-Leiva D.E."/>
            <person name="Tromer E.C."/>
            <person name="Curtis B.A."/>
            <person name="Jerlstrom-Hultqvist J."/>
            <person name="Kolisko M."/>
            <person name="Yi Z."/>
            <person name="Salas-Leiva J.S."/>
            <person name="Gallot-Lavallee L."/>
            <person name="Kops G.J.P.L."/>
            <person name="Archibald J.M."/>
            <person name="Simpson A.G.B."/>
            <person name="Roger A.J."/>
        </authorList>
    </citation>
    <scope>NUCLEOTIDE SEQUENCE</scope>
    <source>
        <strain evidence="3">BICM</strain>
    </source>
</reference>
<evidence type="ECO:0000256" key="1">
    <source>
        <dbReference type="SAM" id="Coils"/>
    </source>
</evidence>
<dbReference type="OrthoDB" id="2146at2759"/>
<name>A0A8J6ARZ3_9EUKA</name>
<dbReference type="EMBL" id="JAHDYR010000038">
    <property type="protein sequence ID" value="KAG9392548.1"/>
    <property type="molecule type" value="Genomic_DNA"/>
</dbReference>
<evidence type="ECO:0000313" key="4">
    <source>
        <dbReference type="Proteomes" id="UP000717585"/>
    </source>
</evidence>
<dbReference type="SUPFAM" id="SSF50182">
    <property type="entry name" value="Sm-like ribonucleoproteins"/>
    <property type="match status" value="1"/>
</dbReference>
<sequence length="687" mass="75293">MLQSDCASNFASYVDKTVLIKCSGDREISGVVKSFDDLSNVILQDADELSFSWKTEEEVASFLKSAVEQLDTNMKKMSALNINPVPKDLDDFLRVSVEEANRDMATLQDNVMAGIGPAVRLQERFQSLERTMNRAEAVLPLLDALIILSDTGRIAVAEEITEANLGHIVEIIATTYDANERLGDIDHPDVSAEAWTTVSARRDNVRAHIIGALEKRLELKPTDLSVPVQTLIRHLTSLHFEEDAVRVARQVIAARLSIDVDKTAGREKLIEQLGGFLKNAVNMYRVTLGPLAKVLGAEASTRVVESIDDIVIGIVIEVNDSIFPKAPSVTIRGAGPEDLKRADLEQTIARAFVNDVTAFLEARGKVVGKSAYPIVDRLRRLAMTVGTSCVVRESSLLSQRADYLLREVGSTVTRGVFDLTSDLVYFSQVGVSRARVLCCGNLALVKPVVDVVSDRMASCMTHLATPKENEPIKHHRSVYVNSLALAVAGMEELQDEVTRLESQSSSFEAIVDPLKAIVQDLRSKLHAELDSLGNKYISSRIVPIVETLASQCVEDRSDAANNVTGKVEAAFADLNPGAHGILKEPVFVMLLSRAISPEQAGQSLVSVIRDIVFPPRRDVRYSRMGALRLLSGVQSITAQWTTLAKKTCVTEFSDLINDLFVLTVDSDSQSTAVPLARARMIRSKYRV</sequence>
<evidence type="ECO:0000259" key="2">
    <source>
        <dbReference type="SMART" id="SM00651"/>
    </source>
</evidence>
<dbReference type="Gene3D" id="2.30.30.100">
    <property type="match status" value="1"/>
</dbReference>
<dbReference type="Pfam" id="PF01423">
    <property type="entry name" value="LSM"/>
    <property type="match status" value="1"/>
</dbReference>
<keyword evidence="1" id="KW-0175">Coiled coil</keyword>
<gene>
    <name evidence="3" type="ORF">J8273_5553</name>
</gene>
<dbReference type="InterPro" id="IPR001163">
    <property type="entry name" value="Sm_dom_euk/arc"/>
</dbReference>
<accession>A0A8J6ARZ3</accession>
<dbReference type="Proteomes" id="UP000717585">
    <property type="component" value="Unassembled WGS sequence"/>
</dbReference>
<dbReference type="AlphaFoldDB" id="A0A8J6ARZ3"/>
<feature type="coiled-coil region" evidence="1">
    <location>
        <begin position="483"/>
        <end position="510"/>
    </location>
</feature>
<proteinExistence type="predicted"/>
<protein>
    <submittedName>
        <fullName evidence="3">LSM domain</fullName>
    </submittedName>
</protein>
<comment type="caution">
    <text evidence="3">The sequence shown here is derived from an EMBL/GenBank/DDBJ whole genome shotgun (WGS) entry which is preliminary data.</text>
</comment>